<dbReference type="InterPro" id="IPR046341">
    <property type="entry name" value="SET_dom_sf"/>
</dbReference>
<dbReference type="InterPro" id="IPR001214">
    <property type="entry name" value="SET_dom"/>
</dbReference>
<accession>A0A1X0NWW3</accession>
<dbReference type="PROSITE" id="PS50280">
    <property type="entry name" value="SET"/>
    <property type="match status" value="1"/>
</dbReference>
<dbReference type="STRING" id="67003.A0A1X0NWW3"/>
<feature type="domain" description="SET" evidence="1">
    <location>
        <begin position="20"/>
        <end position="348"/>
    </location>
</feature>
<dbReference type="Gene3D" id="2.170.270.10">
    <property type="entry name" value="SET domain"/>
    <property type="match status" value="1"/>
</dbReference>
<organism evidence="2 3">
    <name type="scientific">Trypanosoma theileri</name>
    <dbReference type="NCBI Taxonomy" id="67003"/>
    <lineage>
        <taxon>Eukaryota</taxon>
        <taxon>Discoba</taxon>
        <taxon>Euglenozoa</taxon>
        <taxon>Kinetoplastea</taxon>
        <taxon>Metakinetoplastina</taxon>
        <taxon>Trypanosomatida</taxon>
        <taxon>Trypanosomatidae</taxon>
        <taxon>Trypanosoma</taxon>
    </lineage>
</organism>
<evidence type="ECO:0000313" key="3">
    <source>
        <dbReference type="Proteomes" id="UP000192257"/>
    </source>
</evidence>
<dbReference type="RefSeq" id="XP_028883272.1">
    <property type="nucleotide sequence ID" value="XM_029025426.1"/>
</dbReference>
<keyword evidence="3" id="KW-1185">Reference proteome</keyword>
<proteinExistence type="predicted"/>
<dbReference type="SUPFAM" id="SSF82199">
    <property type="entry name" value="SET domain"/>
    <property type="match status" value="1"/>
</dbReference>
<comment type="caution">
    <text evidence="2">The sequence shown here is derived from an EMBL/GenBank/DDBJ whole genome shotgun (WGS) entry which is preliminary data.</text>
</comment>
<dbReference type="GO" id="GO:0005634">
    <property type="term" value="C:nucleus"/>
    <property type="evidence" value="ECO:0007669"/>
    <property type="project" value="TreeGrafter"/>
</dbReference>
<gene>
    <name evidence="2" type="ORF">TM35_000132100</name>
</gene>
<dbReference type="PANTHER" id="PTHR12197:SF251">
    <property type="entry name" value="EG:BACR7C10.4 PROTEIN"/>
    <property type="match status" value="1"/>
</dbReference>
<dbReference type="Proteomes" id="UP000192257">
    <property type="component" value="Unassembled WGS sequence"/>
</dbReference>
<dbReference type="Pfam" id="PF00856">
    <property type="entry name" value="SET"/>
    <property type="match status" value="1"/>
</dbReference>
<dbReference type="OrthoDB" id="265717at2759"/>
<dbReference type="AlphaFoldDB" id="A0A1X0NWW3"/>
<dbReference type="PANTHER" id="PTHR12197">
    <property type="entry name" value="HISTONE-LYSINE N-METHYLTRANSFERASE SMYD"/>
    <property type="match status" value="1"/>
</dbReference>
<reference evidence="2 3" key="1">
    <citation type="submission" date="2017-03" db="EMBL/GenBank/DDBJ databases">
        <title>An alternative strategy for trypanosome survival in the mammalian bloodstream revealed through genome and transcriptome analysis of the ubiquitous bovine parasite Trypanosoma (Megatrypanum) theileri.</title>
        <authorList>
            <person name="Kelly S."/>
            <person name="Ivens A."/>
            <person name="Mott A."/>
            <person name="O'Neill E."/>
            <person name="Emms D."/>
            <person name="Macleod O."/>
            <person name="Voorheis P."/>
            <person name="Matthews J."/>
            <person name="Matthews K."/>
            <person name="Carrington M."/>
        </authorList>
    </citation>
    <scope>NUCLEOTIDE SEQUENCE [LARGE SCALE GENOMIC DNA]</scope>
    <source>
        <strain evidence="2">Edinburgh</strain>
    </source>
</reference>
<evidence type="ECO:0000259" key="1">
    <source>
        <dbReference type="PROSITE" id="PS50280"/>
    </source>
</evidence>
<protein>
    <recommendedName>
        <fullName evidence="1">SET domain-containing protein</fullName>
    </recommendedName>
</protein>
<sequence>MDPADAAATYLTLTLEKMGVPCKVINTPEKGKHVVATADIPAQTDLFEETPIVSWPAQGYLALDIPFCSHCLRQQGRKSETDEKKEEEEAWHKCGCGSMFCSETCESTSKIAHCILCNNLRKLREDDDNKSLAAENKNSNKPITKESLARCVAWIIARIASTIKHQKFSGKMLEEDHKKQSETISRQIFQLATAPFNRLIDTPKGTIFSDVDAVAWYSEIDYLLREPCLTTLLEATVEPPCENNDWAKEIVDALLRRDTLETLLGQMTLNSQAVNGLVFSRPAEEKSSASTLPVEWVLKGGGMYTLQSAFNHSCLPNVVVTAVDGTHDIVLRTLRPIQNGEELTITYIPLENTREKRHELLKGYFFTCCCQRCEDEKKTE</sequence>
<dbReference type="GeneID" id="39985206"/>
<dbReference type="EMBL" id="NBCO01000013">
    <property type="protein sequence ID" value="ORC89206.1"/>
    <property type="molecule type" value="Genomic_DNA"/>
</dbReference>
<dbReference type="SMART" id="SM00317">
    <property type="entry name" value="SET"/>
    <property type="match status" value="1"/>
</dbReference>
<evidence type="ECO:0000313" key="2">
    <source>
        <dbReference type="EMBL" id="ORC89206.1"/>
    </source>
</evidence>
<dbReference type="VEuPathDB" id="TriTrypDB:TM35_000132100"/>
<name>A0A1X0NWW3_9TRYP</name>
<dbReference type="InterPro" id="IPR050869">
    <property type="entry name" value="H3K4_H4K5_MeTrfase"/>
</dbReference>
<dbReference type="CDD" id="cd20071">
    <property type="entry name" value="SET_SMYD"/>
    <property type="match status" value="1"/>
</dbReference>